<reference evidence="8" key="1">
    <citation type="journal article" date="2011" name="Genome Res.">
        <title>Phylogeny-wide analysis of social amoeba genomes highlights ancient origins for complex intercellular communication.</title>
        <authorList>
            <person name="Heidel A.J."/>
            <person name="Lawal H.M."/>
            <person name="Felder M."/>
            <person name="Schilde C."/>
            <person name="Helps N.R."/>
            <person name="Tunggal B."/>
            <person name="Rivero F."/>
            <person name="John U."/>
            <person name="Schleicher M."/>
            <person name="Eichinger L."/>
            <person name="Platzer M."/>
            <person name="Noegel A.A."/>
            <person name="Schaap P."/>
            <person name="Gloeckner G."/>
        </authorList>
    </citation>
    <scope>NUCLEOTIDE SEQUENCE [LARGE SCALE GENOMIC DNA]</scope>
    <source>
        <strain evidence="8">SH3</strain>
    </source>
</reference>
<keyword evidence="5" id="KW-0812">Transmembrane</keyword>
<dbReference type="Pfam" id="PF00685">
    <property type="entry name" value="Sulfotransfer_1"/>
    <property type="match status" value="1"/>
</dbReference>
<feature type="binding site" evidence="4">
    <location>
        <position position="231"/>
    </location>
    <ligand>
        <name>3'-phosphoadenylyl sulfate</name>
        <dbReference type="ChEBI" id="CHEBI:58339"/>
    </ligand>
</feature>
<dbReference type="InterPro" id="IPR000863">
    <property type="entry name" value="Sulfotransferase_dom"/>
</dbReference>
<keyword evidence="5" id="KW-0472">Membrane</keyword>
<sequence length="449" mass="52645">MENKKLLYIALFIFVSIVGFQIYVTSKQPQVCNNNGGGTGAIDQQQFIIETLQQTIRDQERALNDISKKTNLIYDTVQEATGAKNGIRGPTQTDAPYFTNPTDRHIQKLQIEARINKTKTTLPNTCFPLDQKTVCLPNFIVIGAMKAGTTFLDFYLQRHPMVAKHTKKELWFFNSYYNKGIEWYVQYFEPVVSLENPKLIGEATPFYINNPFTAARMFSTLRNAKFIMMMRDPVDRALSQYYFSLKWIDNNKGLAPHISYPESFDTMIREEIDVINTCVRGNQEYIKKQDEKKRRELAGEPIDEAAEEEFKNPFFTLHTNKNWTFYKECARCDKCFQHGNILHTSGHPSFGMIAKSLYYEQIDYWLDFFPLEQFLFVRYEDLNDRPEHVLRQVEEFLGLPAFDYGQFKAKNAVPHEPMDPELRQLLVDYFKPHNEKLYRLLNRDFGWSK</sequence>
<evidence type="ECO:0000256" key="2">
    <source>
        <dbReference type="ARBA" id="ARBA00023180"/>
    </source>
</evidence>
<evidence type="ECO:0000313" key="8">
    <source>
        <dbReference type="Proteomes" id="UP000007797"/>
    </source>
</evidence>
<dbReference type="SUPFAM" id="SSF52540">
    <property type="entry name" value="P-loop containing nucleoside triphosphate hydrolases"/>
    <property type="match status" value="1"/>
</dbReference>
<evidence type="ECO:0000313" key="7">
    <source>
        <dbReference type="EMBL" id="EGG20507.1"/>
    </source>
</evidence>
<dbReference type="InterPro" id="IPR037359">
    <property type="entry name" value="NST/OST"/>
</dbReference>
<keyword evidence="2" id="KW-0325">Glycoprotein</keyword>
<dbReference type="PANTHER" id="PTHR10605">
    <property type="entry name" value="HEPARAN SULFATE SULFOTRANSFERASE"/>
    <property type="match status" value="1"/>
</dbReference>
<gene>
    <name evidence="7" type="primary">kil1</name>
    <name evidence="7" type="ORF">DFA_00368</name>
</gene>
<dbReference type="RefSeq" id="XP_004358357.1">
    <property type="nucleotide sequence ID" value="XM_004358300.1"/>
</dbReference>
<dbReference type="Proteomes" id="UP000007797">
    <property type="component" value="Unassembled WGS sequence"/>
</dbReference>
<feature type="transmembrane region" description="Helical" evidence="5">
    <location>
        <begin position="7"/>
        <end position="24"/>
    </location>
</feature>
<feature type="domain" description="Sulfotransferase" evidence="6">
    <location>
        <begin position="137"/>
        <end position="401"/>
    </location>
</feature>
<organism evidence="7 8">
    <name type="scientific">Cavenderia fasciculata</name>
    <name type="common">Slime mold</name>
    <name type="synonym">Dictyostelium fasciculatum</name>
    <dbReference type="NCBI Taxonomy" id="261658"/>
    <lineage>
        <taxon>Eukaryota</taxon>
        <taxon>Amoebozoa</taxon>
        <taxon>Evosea</taxon>
        <taxon>Eumycetozoa</taxon>
        <taxon>Dictyostelia</taxon>
        <taxon>Acytosteliales</taxon>
        <taxon>Cavenderiaceae</taxon>
        <taxon>Cavenderia</taxon>
    </lineage>
</organism>
<keyword evidence="1" id="KW-0808">Transferase</keyword>
<evidence type="ECO:0000256" key="3">
    <source>
        <dbReference type="PIRSR" id="PIRSR637359-1"/>
    </source>
</evidence>
<feature type="binding site" evidence="4">
    <location>
        <begin position="410"/>
        <end position="415"/>
    </location>
    <ligand>
        <name>3'-phosphoadenylyl sulfate</name>
        <dbReference type="ChEBI" id="CHEBI:58339"/>
    </ligand>
</feature>
<evidence type="ECO:0000256" key="5">
    <source>
        <dbReference type="SAM" id="Phobius"/>
    </source>
</evidence>
<feature type="active site" description="For sulfotransferase activity" evidence="3">
    <location>
        <position position="146"/>
    </location>
</feature>
<proteinExistence type="predicted"/>
<accession>F4PRF5</accession>
<dbReference type="STRING" id="1054147.F4PRF5"/>
<dbReference type="PANTHER" id="PTHR10605:SF56">
    <property type="entry name" value="BIFUNCTIONAL HEPARAN SULFATE N-DEACETYLASE_N-SULFOTRANSFERASE"/>
    <property type="match status" value="1"/>
</dbReference>
<feature type="binding site" evidence="4">
    <location>
        <position position="239"/>
    </location>
    <ligand>
        <name>3'-phosphoadenylyl sulfate</name>
        <dbReference type="ChEBI" id="CHEBI:58339"/>
    </ligand>
</feature>
<evidence type="ECO:0000256" key="4">
    <source>
        <dbReference type="PIRSR" id="PIRSR637359-2"/>
    </source>
</evidence>
<dbReference type="InterPro" id="IPR027417">
    <property type="entry name" value="P-loop_NTPase"/>
</dbReference>
<keyword evidence="8" id="KW-1185">Reference proteome</keyword>
<dbReference type="EMBL" id="GL883010">
    <property type="protein sequence ID" value="EGG20507.1"/>
    <property type="molecule type" value="Genomic_DNA"/>
</dbReference>
<dbReference type="GO" id="GO:0008146">
    <property type="term" value="F:sulfotransferase activity"/>
    <property type="evidence" value="ECO:0007669"/>
    <property type="project" value="EnsemblProtists"/>
</dbReference>
<dbReference type="GeneID" id="14873168"/>
<name>F4PRF5_CACFS</name>
<dbReference type="GO" id="GO:0001878">
    <property type="term" value="P:response to yeast"/>
    <property type="evidence" value="ECO:0007669"/>
    <property type="project" value="EnsemblProtists"/>
</dbReference>
<dbReference type="OMA" id="GHPTFGM"/>
<dbReference type="GO" id="GO:0050829">
    <property type="term" value="P:defense response to Gram-negative bacterium"/>
    <property type="evidence" value="ECO:0007669"/>
    <property type="project" value="EnsemblProtists"/>
</dbReference>
<dbReference type="KEGG" id="dfa:DFA_00368"/>
<evidence type="ECO:0000259" key="6">
    <source>
        <dbReference type="Pfam" id="PF00685"/>
    </source>
</evidence>
<evidence type="ECO:0000256" key="1">
    <source>
        <dbReference type="ARBA" id="ARBA00022679"/>
    </source>
</evidence>
<protein>
    <submittedName>
        <fullName evidence="7">Sulfotransferase</fullName>
    </submittedName>
</protein>
<dbReference type="OrthoDB" id="16988at2759"/>
<keyword evidence="5" id="KW-1133">Transmembrane helix</keyword>
<feature type="binding site" evidence="4">
    <location>
        <position position="358"/>
    </location>
    <ligand>
        <name>3'-phosphoadenylyl sulfate</name>
        <dbReference type="ChEBI" id="CHEBI:58339"/>
    </ligand>
</feature>
<dbReference type="AlphaFoldDB" id="F4PRF5"/>
<dbReference type="Gene3D" id="3.40.50.300">
    <property type="entry name" value="P-loop containing nucleotide triphosphate hydrolases"/>
    <property type="match status" value="1"/>
</dbReference>